<proteinExistence type="predicted"/>
<keyword evidence="1" id="KW-0238">DNA-binding</keyword>
<sequence>MSGTASRAFRLRSSSHRIKDERVAEILPVWQAGLGRMQAEVARLIFTTGELPKWVDAKGWDGGLSQRQWDSVRAQSIAQHKSWLGNCERVFRRTVAASAITGQVRKDLFYVNKSRAWYLPVEGDGVAITSKRSIPAETMRLARRIMKHVRTRVGRPDMRRLRTMVMDGKVAKVETPNGHHGDYWVRIATLIAGKPVVIPLHAHRAFLDRLAQPGAKLANHCQVHVNTDGTVDYRLVIHTPKNPARTGGREVGIDWGMSTLFATSDGHLHGRGFLDRLRAYDARLQPLMAALQRNGIKLRDSRRYRALVQDVRGFITNEVNRCLNRIIADDSIDTLVIEKLNFQGMAREGRLSKRMRRLLSNTGRGAVNTKLASLAEDQGVATVEVNPAHTSRECTGCGYTSKTNRTTQTKFRCGFCGKTVHADIGGARTVLGRSQNSRHWTDRNRGQILTMLDEEFRSRWGLGFADVDQRRNTRGSRVAPTSATPATQANAFPRSA</sequence>
<dbReference type="RefSeq" id="WP_093268357.1">
    <property type="nucleotide sequence ID" value="NZ_FNOK01000021.1"/>
</dbReference>
<dbReference type="Pfam" id="PF07282">
    <property type="entry name" value="Cas12f1-like_TNB"/>
    <property type="match status" value="1"/>
</dbReference>
<name>A0A1H3HTZ4_9PSEU</name>
<evidence type="ECO:0000259" key="3">
    <source>
        <dbReference type="Pfam" id="PF07282"/>
    </source>
</evidence>
<reference evidence="5" key="1">
    <citation type="submission" date="2016-10" db="EMBL/GenBank/DDBJ databases">
        <authorList>
            <person name="Varghese N."/>
            <person name="Submissions S."/>
        </authorList>
    </citation>
    <scope>NUCLEOTIDE SEQUENCE [LARGE SCALE GENOMIC DNA]</scope>
    <source>
        <strain evidence="5">CGMCC 4.3530</strain>
    </source>
</reference>
<keyword evidence="5" id="KW-1185">Reference proteome</keyword>
<feature type="compositionally biased region" description="Polar residues" evidence="2">
    <location>
        <begin position="479"/>
        <end position="490"/>
    </location>
</feature>
<dbReference type="OrthoDB" id="501880at2"/>
<evidence type="ECO:0000256" key="1">
    <source>
        <dbReference type="ARBA" id="ARBA00023125"/>
    </source>
</evidence>
<gene>
    <name evidence="4" type="ORF">SAMN05216215_102171</name>
</gene>
<evidence type="ECO:0000313" key="5">
    <source>
        <dbReference type="Proteomes" id="UP000199529"/>
    </source>
</evidence>
<protein>
    <submittedName>
        <fullName evidence="4">Putative transposase</fullName>
    </submittedName>
</protein>
<dbReference type="AlphaFoldDB" id="A0A1H3HTZ4"/>
<dbReference type="STRING" id="418495.SAMN05216215_102171"/>
<accession>A0A1H3HTZ4</accession>
<dbReference type="InterPro" id="IPR010095">
    <property type="entry name" value="Cas12f1-like_TNB"/>
</dbReference>
<evidence type="ECO:0000256" key="2">
    <source>
        <dbReference type="SAM" id="MobiDB-lite"/>
    </source>
</evidence>
<dbReference type="Proteomes" id="UP000199529">
    <property type="component" value="Unassembled WGS sequence"/>
</dbReference>
<organism evidence="4 5">
    <name type="scientific">Saccharopolyspora shandongensis</name>
    <dbReference type="NCBI Taxonomy" id="418495"/>
    <lineage>
        <taxon>Bacteria</taxon>
        <taxon>Bacillati</taxon>
        <taxon>Actinomycetota</taxon>
        <taxon>Actinomycetes</taxon>
        <taxon>Pseudonocardiales</taxon>
        <taxon>Pseudonocardiaceae</taxon>
        <taxon>Saccharopolyspora</taxon>
    </lineage>
</organism>
<dbReference type="GO" id="GO:0003677">
    <property type="term" value="F:DNA binding"/>
    <property type="evidence" value="ECO:0007669"/>
    <property type="project" value="UniProtKB-KW"/>
</dbReference>
<dbReference type="EMBL" id="FNOK01000021">
    <property type="protein sequence ID" value="SDY18224.1"/>
    <property type="molecule type" value="Genomic_DNA"/>
</dbReference>
<feature type="region of interest" description="Disordered" evidence="2">
    <location>
        <begin position="470"/>
        <end position="496"/>
    </location>
</feature>
<evidence type="ECO:0000313" key="4">
    <source>
        <dbReference type="EMBL" id="SDY18224.1"/>
    </source>
</evidence>
<feature type="domain" description="Cas12f1-like TNB" evidence="3">
    <location>
        <begin position="369"/>
        <end position="428"/>
    </location>
</feature>